<organism evidence="8 9">
    <name type="scientific">Eptatretus burgeri</name>
    <name type="common">Inshore hagfish</name>
    <dbReference type="NCBI Taxonomy" id="7764"/>
    <lineage>
        <taxon>Eukaryota</taxon>
        <taxon>Metazoa</taxon>
        <taxon>Chordata</taxon>
        <taxon>Craniata</taxon>
        <taxon>Vertebrata</taxon>
        <taxon>Cyclostomata</taxon>
        <taxon>Myxini</taxon>
        <taxon>Myxiniformes</taxon>
        <taxon>Myxinidae</taxon>
        <taxon>Eptatretinae</taxon>
        <taxon>Eptatretus</taxon>
    </lineage>
</organism>
<sequence>MQGRDRKTLGLMITSARSSDLKILGILLIVLLPPSCWCASIASRGPSAPQAVSRLALFPERPAWCQTQNITQIVSQTGCRSKTIANRVCLGQCYSYSVPNTLPQSSNALVHCDSCTPTDLTWEIVTLNCDGASPTASILVEMIIHCQCQACSRPPALHPSGHAVELDKFEEEDEEDGGFDLGPPFNGLDYSYTHHDSYYDSVADIEESRDKPDLVQLEEFPQQLMSLEDDTEIMTRDKVSGSLEQSFKPDVLTSRGDFRVEERRHRSDHRRNGRNRLRNKHRGHHESRHRLEIGSEERRQPGGKHKSELDGDYRSEAESEPEIAPENMPDSKMMSEPSTDLGGSFGSKLDSEQVSEPKSENKSKLGSIPKSDLGSRLGSEQKTEQRNTRGDEHRRELECDGQTSRPNSFTMPVQEIMKTVVHKGGELKQSEEETQVTPEKDREEQELAEKGEDEERFVQRGDVAQKQGHRQDGSPDLMKQEGKAPSRRVAESTGSEETSSIQSDERRAHGTSELNVKHKHGKHIAHDARDATDARRLHSASDIHQTPHLHSINSVDEGHHMQSAKTHGLPEENSTTETVSAREIHITKGVRHKHNALDWHRTNLTQHTSDLINVHITQEMAQHVTHDVNRTGDTQLPKGMQDPVVVSYGIESESLFTQGQAHNDSVHDLHRVEEYSGKHSLENDQSSRRIVENSTHPGAEKQSTDRHDFKLLRNTSETSELEHTHQRRDPKPFQMAMHKPKEERGKNPMHTQTQHVYNSTPAGQAVSMTTSIAQHDDSHNKKGPIVTPTRAAVKIRMMDIDPMAPAHAED</sequence>
<reference evidence="8" key="2">
    <citation type="submission" date="2025-09" db="UniProtKB">
        <authorList>
            <consortium name="Ensembl"/>
        </authorList>
    </citation>
    <scope>IDENTIFICATION</scope>
</reference>
<dbReference type="Gene3D" id="2.10.90.10">
    <property type="entry name" value="Cystine-knot cytokines"/>
    <property type="match status" value="1"/>
</dbReference>
<dbReference type="Ensembl" id="ENSEBUT00000003837.1">
    <property type="protein sequence ID" value="ENSEBUP00000003466.1"/>
    <property type="gene ID" value="ENSEBUG00000002522.1"/>
</dbReference>
<feature type="compositionally biased region" description="Basic and acidic residues" evidence="6">
    <location>
        <begin position="438"/>
        <end position="450"/>
    </location>
</feature>
<feature type="compositionally biased region" description="Basic and acidic residues" evidence="6">
    <location>
        <begin position="349"/>
        <end position="363"/>
    </location>
</feature>
<dbReference type="GO" id="GO:0005615">
    <property type="term" value="C:extracellular space"/>
    <property type="evidence" value="ECO:0007669"/>
    <property type="project" value="TreeGrafter"/>
</dbReference>
<feature type="compositionally biased region" description="Basic and acidic residues" evidence="6">
    <location>
        <begin position="524"/>
        <end position="541"/>
    </location>
</feature>
<keyword evidence="5" id="KW-1015">Disulfide bond</keyword>
<evidence type="ECO:0000313" key="9">
    <source>
        <dbReference type="Proteomes" id="UP000694388"/>
    </source>
</evidence>
<dbReference type="PANTHER" id="PTHR15283:SF5">
    <property type="entry name" value="NEUROBLASTOMA SUPPRESSOR OF TUMORIGENICITY 1"/>
    <property type="match status" value="1"/>
</dbReference>
<accession>A0A8C4NB49</accession>
<dbReference type="GeneTree" id="ENSGT00940000154209"/>
<protein>
    <recommendedName>
        <fullName evidence="7">CTCK domain-containing protein</fullName>
    </recommendedName>
</protein>
<comment type="similarity">
    <text evidence="2">Belongs to the DAN family.</text>
</comment>
<dbReference type="PANTHER" id="PTHR15283">
    <property type="entry name" value="GREMLIN 1"/>
    <property type="match status" value="1"/>
</dbReference>
<feature type="region of interest" description="Disordered" evidence="6">
    <location>
        <begin position="677"/>
        <end position="752"/>
    </location>
</feature>
<reference evidence="8" key="1">
    <citation type="submission" date="2025-08" db="UniProtKB">
        <authorList>
            <consortium name="Ensembl"/>
        </authorList>
    </citation>
    <scope>IDENTIFICATION</scope>
</reference>
<evidence type="ECO:0000256" key="6">
    <source>
        <dbReference type="SAM" id="MobiDB-lite"/>
    </source>
</evidence>
<name>A0A8C4NB49_EPTBU</name>
<evidence type="ECO:0000256" key="2">
    <source>
        <dbReference type="ARBA" id="ARBA00007872"/>
    </source>
</evidence>
<evidence type="ECO:0000313" key="8">
    <source>
        <dbReference type="Ensembl" id="ENSEBUP00000003466.1"/>
    </source>
</evidence>
<dbReference type="GO" id="GO:0009887">
    <property type="term" value="P:animal organ morphogenesis"/>
    <property type="evidence" value="ECO:0007669"/>
    <property type="project" value="TreeGrafter"/>
</dbReference>
<keyword evidence="3" id="KW-0964">Secreted</keyword>
<feature type="compositionally biased region" description="Basic and acidic residues" evidence="6">
    <location>
        <begin position="698"/>
        <end position="711"/>
    </location>
</feature>
<keyword evidence="9" id="KW-1185">Reference proteome</keyword>
<feature type="region of interest" description="Disordered" evidence="6">
    <location>
        <begin position="258"/>
        <end position="546"/>
    </location>
</feature>
<feature type="compositionally biased region" description="Basic residues" evidence="6">
    <location>
        <begin position="266"/>
        <end position="288"/>
    </location>
</feature>
<evidence type="ECO:0000256" key="4">
    <source>
        <dbReference type="ARBA" id="ARBA00022729"/>
    </source>
</evidence>
<dbReference type="AlphaFoldDB" id="A0A8C4NB49"/>
<dbReference type="InterPro" id="IPR004133">
    <property type="entry name" value="DAN_dom"/>
</dbReference>
<comment type="subcellular location">
    <subcellularLocation>
        <location evidence="1">Secreted</location>
    </subcellularLocation>
</comment>
<dbReference type="SMART" id="SM00041">
    <property type="entry name" value="CT"/>
    <property type="match status" value="1"/>
</dbReference>
<dbReference type="GO" id="GO:0048018">
    <property type="term" value="F:receptor ligand activity"/>
    <property type="evidence" value="ECO:0007669"/>
    <property type="project" value="TreeGrafter"/>
</dbReference>
<proteinExistence type="inferred from homology"/>
<evidence type="ECO:0000256" key="3">
    <source>
        <dbReference type="ARBA" id="ARBA00022525"/>
    </source>
</evidence>
<dbReference type="GO" id="GO:0038098">
    <property type="term" value="P:sequestering of BMP from receptor via BMP binding"/>
    <property type="evidence" value="ECO:0007669"/>
    <property type="project" value="TreeGrafter"/>
</dbReference>
<feature type="compositionally biased region" description="Polar residues" evidence="6">
    <location>
        <begin position="401"/>
        <end position="411"/>
    </location>
</feature>
<evidence type="ECO:0000256" key="5">
    <source>
        <dbReference type="ARBA" id="ARBA00023157"/>
    </source>
</evidence>
<feature type="compositionally biased region" description="Basic and acidic residues" evidence="6">
    <location>
        <begin position="469"/>
        <end position="490"/>
    </location>
</feature>
<feature type="compositionally biased region" description="Basic and acidic residues" evidence="6">
    <location>
        <begin position="677"/>
        <end position="691"/>
    </location>
</feature>
<feature type="domain" description="CTCK" evidence="7">
    <location>
        <begin position="67"/>
        <end position="152"/>
    </location>
</feature>
<feature type="compositionally biased region" description="Basic and acidic residues" evidence="6">
    <location>
        <begin position="289"/>
        <end position="317"/>
    </location>
</feature>
<evidence type="ECO:0000256" key="1">
    <source>
        <dbReference type="ARBA" id="ARBA00004613"/>
    </source>
</evidence>
<dbReference type="GO" id="GO:0036122">
    <property type="term" value="F:BMP binding"/>
    <property type="evidence" value="ECO:0007669"/>
    <property type="project" value="TreeGrafter"/>
</dbReference>
<dbReference type="Proteomes" id="UP000694388">
    <property type="component" value="Unplaced"/>
</dbReference>
<dbReference type="InterPro" id="IPR029034">
    <property type="entry name" value="Cystine-knot_cytokine"/>
</dbReference>
<feature type="compositionally biased region" description="Basic and acidic residues" evidence="6">
    <location>
        <begin position="379"/>
        <end position="398"/>
    </location>
</feature>
<evidence type="ECO:0000259" key="7">
    <source>
        <dbReference type="SMART" id="SM00041"/>
    </source>
</evidence>
<dbReference type="InterPro" id="IPR006207">
    <property type="entry name" value="Cys_knot_C"/>
</dbReference>
<keyword evidence="4" id="KW-0732">Signal</keyword>
<dbReference type="Pfam" id="PF03045">
    <property type="entry name" value="DAN"/>
    <property type="match status" value="1"/>
</dbReference>
<feature type="compositionally biased region" description="Basic and acidic residues" evidence="6">
    <location>
        <begin position="720"/>
        <end position="731"/>
    </location>
</feature>
<feature type="compositionally biased region" description="Polar residues" evidence="6">
    <location>
        <begin position="492"/>
        <end position="502"/>
    </location>
</feature>